<comment type="similarity">
    <text evidence="1 9 10">Belongs to the peptidase A8 family.</text>
</comment>
<dbReference type="GO" id="GO:0004190">
    <property type="term" value="F:aspartic-type endopeptidase activity"/>
    <property type="evidence" value="ECO:0007669"/>
    <property type="project" value="UniProtKB-UniRule"/>
</dbReference>
<dbReference type="NCBIfam" id="TIGR00077">
    <property type="entry name" value="lspA"/>
    <property type="match status" value="1"/>
</dbReference>
<dbReference type="GO" id="GO:0005886">
    <property type="term" value="C:plasma membrane"/>
    <property type="evidence" value="ECO:0007669"/>
    <property type="project" value="UniProtKB-SubCell"/>
</dbReference>
<dbReference type="UniPathway" id="UPA00665"/>
<keyword evidence="12" id="KW-1185">Reference proteome</keyword>
<dbReference type="PANTHER" id="PTHR33695:SF1">
    <property type="entry name" value="LIPOPROTEIN SIGNAL PEPTIDASE"/>
    <property type="match status" value="1"/>
</dbReference>
<evidence type="ECO:0000313" key="11">
    <source>
        <dbReference type="EMBL" id="MBB5183600.1"/>
    </source>
</evidence>
<organism evidence="11 12">
    <name type="scientific">Catenisphaera adipataccumulans</name>
    <dbReference type="NCBI Taxonomy" id="700500"/>
    <lineage>
        <taxon>Bacteria</taxon>
        <taxon>Bacillati</taxon>
        <taxon>Bacillota</taxon>
        <taxon>Erysipelotrichia</taxon>
        <taxon>Erysipelotrichales</taxon>
        <taxon>Erysipelotrichaceae</taxon>
        <taxon>Catenisphaera</taxon>
    </lineage>
</organism>
<evidence type="ECO:0000256" key="9">
    <source>
        <dbReference type="HAMAP-Rule" id="MF_00161"/>
    </source>
</evidence>
<evidence type="ECO:0000256" key="3">
    <source>
        <dbReference type="ARBA" id="ARBA00022670"/>
    </source>
</evidence>
<reference evidence="11 12" key="1">
    <citation type="submission" date="2020-08" db="EMBL/GenBank/DDBJ databases">
        <title>Genomic Encyclopedia of Type Strains, Phase IV (KMG-IV): sequencing the most valuable type-strain genomes for metagenomic binning, comparative biology and taxonomic classification.</title>
        <authorList>
            <person name="Goeker M."/>
        </authorList>
    </citation>
    <scope>NUCLEOTIDE SEQUENCE [LARGE SCALE GENOMIC DNA]</scope>
    <source>
        <strain evidence="11 12">DSM 25799</strain>
    </source>
</reference>
<dbReference type="Pfam" id="PF01252">
    <property type="entry name" value="Peptidase_A8"/>
    <property type="match status" value="1"/>
</dbReference>
<keyword evidence="8 9" id="KW-0472">Membrane</keyword>
<keyword evidence="4 9" id="KW-0812">Transmembrane</keyword>
<comment type="pathway">
    <text evidence="9">Protein modification; lipoprotein biosynthesis (signal peptide cleavage).</text>
</comment>
<dbReference type="HAMAP" id="MF_00161">
    <property type="entry name" value="LspA"/>
    <property type="match status" value="1"/>
</dbReference>
<dbReference type="PRINTS" id="PR00781">
    <property type="entry name" value="LIPOSIGPTASE"/>
</dbReference>
<evidence type="ECO:0000256" key="10">
    <source>
        <dbReference type="RuleBase" id="RU004181"/>
    </source>
</evidence>
<name>A0A7W8CXU0_9FIRM</name>
<feature type="active site" evidence="9">
    <location>
        <position position="136"/>
    </location>
</feature>
<evidence type="ECO:0000256" key="1">
    <source>
        <dbReference type="ARBA" id="ARBA00006139"/>
    </source>
</evidence>
<evidence type="ECO:0000256" key="2">
    <source>
        <dbReference type="ARBA" id="ARBA00022475"/>
    </source>
</evidence>
<comment type="caution">
    <text evidence="9">Lacks conserved residue(s) required for the propagation of feature annotation.</text>
</comment>
<evidence type="ECO:0000256" key="5">
    <source>
        <dbReference type="ARBA" id="ARBA00022750"/>
    </source>
</evidence>
<feature type="transmembrane region" description="Helical" evidence="9">
    <location>
        <begin position="92"/>
        <end position="108"/>
    </location>
</feature>
<evidence type="ECO:0000256" key="7">
    <source>
        <dbReference type="ARBA" id="ARBA00022989"/>
    </source>
</evidence>
<dbReference type="GO" id="GO:0006508">
    <property type="term" value="P:proteolysis"/>
    <property type="evidence" value="ECO:0007669"/>
    <property type="project" value="UniProtKB-KW"/>
</dbReference>
<dbReference type="Proteomes" id="UP000539953">
    <property type="component" value="Unassembled WGS sequence"/>
</dbReference>
<feature type="active site" evidence="9">
    <location>
        <position position="118"/>
    </location>
</feature>
<comment type="function">
    <text evidence="9">This protein specifically catalyzes the removal of signal peptides from prolipoproteins.</text>
</comment>
<protein>
    <recommendedName>
        <fullName evidence="9">Lipoprotein signal peptidase</fullName>
        <ecNumber evidence="9">3.4.23.36</ecNumber>
    </recommendedName>
    <alternativeName>
        <fullName evidence="9">Prolipoprotein signal peptidase</fullName>
    </alternativeName>
    <alternativeName>
        <fullName evidence="9">Signal peptidase II</fullName>
        <shortName evidence="9">SPase II</shortName>
    </alternativeName>
</protein>
<gene>
    <name evidence="9" type="primary">lspA</name>
    <name evidence="11" type="ORF">HNQ47_001635</name>
</gene>
<keyword evidence="3 9" id="KW-0645">Protease</keyword>
<evidence type="ECO:0000256" key="4">
    <source>
        <dbReference type="ARBA" id="ARBA00022692"/>
    </source>
</evidence>
<keyword evidence="6 9" id="KW-0378">Hydrolase</keyword>
<comment type="catalytic activity">
    <reaction evidence="9">
        <text>Release of signal peptides from bacterial membrane prolipoproteins. Hydrolyzes -Xaa-Yaa-Zaa-|-(S,diacylglyceryl)Cys-, in which Xaa is hydrophobic (preferably Leu), and Yaa (Ala or Ser) and Zaa (Gly or Ala) have small, neutral side chains.</text>
        <dbReference type="EC" id="3.4.23.36"/>
    </reaction>
</comment>
<evidence type="ECO:0000256" key="8">
    <source>
        <dbReference type="ARBA" id="ARBA00023136"/>
    </source>
</evidence>
<comment type="caution">
    <text evidence="11">The sequence shown here is derived from an EMBL/GenBank/DDBJ whole genome shotgun (WGS) entry which is preliminary data.</text>
</comment>
<proteinExistence type="inferred from homology"/>
<feature type="transmembrane region" description="Helical" evidence="9">
    <location>
        <begin position="66"/>
        <end position="85"/>
    </location>
</feature>
<accession>A0A7W8CXU0</accession>
<dbReference type="PANTHER" id="PTHR33695">
    <property type="entry name" value="LIPOPROTEIN SIGNAL PEPTIDASE"/>
    <property type="match status" value="1"/>
</dbReference>
<comment type="subcellular location">
    <subcellularLocation>
        <location evidence="9">Cell membrane</location>
        <topology evidence="9">Multi-pass membrane protein</topology>
    </subcellularLocation>
</comment>
<dbReference type="RefSeq" id="WP_183328899.1">
    <property type="nucleotide sequence ID" value="NZ_JACHHK010000006.1"/>
</dbReference>
<dbReference type="EMBL" id="JACHHK010000006">
    <property type="protein sequence ID" value="MBB5183600.1"/>
    <property type="molecule type" value="Genomic_DNA"/>
</dbReference>
<keyword evidence="5 9" id="KW-0064">Aspartyl protease</keyword>
<keyword evidence="2 9" id="KW-1003">Cell membrane</keyword>
<dbReference type="InterPro" id="IPR001872">
    <property type="entry name" value="Peptidase_A8"/>
</dbReference>
<evidence type="ECO:0000313" key="12">
    <source>
        <dbReference type="Proteomes" id="UP000539953"/>
    </source>
</evidence>
<feature type="transmembrane region" description="Helical" evidence="9">
    <location>
        <begin position="128"/>
        <end position="151"/>
    </location>
</feature>
<dbReference type="AlphaFoldDB" id="A0A7W8CXU0"/>
<evidence type="ECO:0000256" key="6">
    <source>
        <dbReference type="ARBA" id="ARBA00022801"/>
    </source>
</evidence>
<keyword evidence="7 9" id="KW-1133">Transmembrane helix</keyword>
<dbReference type="EC" id="3.4.23.36" evidence="9"/>
<sequence length="167" mass="18926">MKVKKTTLFLSLILTVLLVFLDQLTKSSIANQLSVYSRVEVIHNFFDLTYVKNTGAGFSILEGAGLPFFTILTIIAEAAILYIYCTTQDVRIQMSLTFVFAGALGNWIDRFRFGYVRDFFSFNLFGHAFPVFNVADICITCGFLAILIISLSDDIKEKRRWKSMSSE</sequence>